<keyword evidence="5" id="KW-1185">Reference proteome</keyword>
<protein>
    <submittedName>
        <fullName evidence="4">C2h2 transcription factor</fullName>
    </submittedName>
</protein>
<dbReference type="Pfam" id="PF04082">
    <property type="entry name" value="Fungal_trans"/>
    <property type="match status" value="1"/>
</dbReference>
<dbReference type="GO" id="GO:0003677">
    <property type="term" value="F:DNA binding"/>
    <property type="evidence" value="ECO:0007669"/>
    <property type="project" value="InterPro"/>
</dbReference>
<dbReference type="InterPro" id="IPR007219">
    <property type="entry name" value="XnlR_reg_dom"/>
</dbReference>
<gene>
    <name evidence="4" type="ORF">FPHYL_12592</name>
</gene>
<dbReference type="EMBL" id="JAAOAQ010000659">
    <property type="protein sequence ID" value="KAF5538069.1"/>
    <property type="molecule type" value="Genomic_DNA"/>
</dbReference>
<organism evidence="4 5">
    <name type="scientific">Fusarium phyllophilum</name>
    <dbReference type="NCBI Taxonomy" id="47803"/>
    <lineage>
        <taxon>Eukaryota</taxon>
        <taxon>Fungi</taxon>
        <taxon>Dikarya</taxon>
        <taxon>Ascomycota</taxon>
        <taxon>Pezizomycotina</taxon>
        <taxon>Sordariomycetes</taxon>
        <taxon>Hypocreomycetidae</taxon>
        <taxon>Hypocreales</taxon>
        <taxon>Nectriaceae</taxon>
        <taxon>Fusarium</taxon>
        <taxon>Fusarium fujikuroi species complex</taxon>
    </lineage>
</organism>
<dbReference type="Proteomes" id="UP000582016">
    <property type="component" value="Unassembled WGS sequence"/>
</dbReference>
<comment type="caution">
    <text evidence="4">The sequence shown here is derived from an EMBL/GenBank/DDBJ whole genome shotgun (WGS) entry which is preliminary data.</text>
</comment>
<reference evidence="4 5" key="1">
    <citation type="submission" date="2020-05" db="EMBL/GenBank/DDBJ databases">
        <title>Identification and distribution of gene clusters putatively required for synthesis of sphingolipid metabolism inhibitors in phylogenetically diverse species of the filamentous fungus Fusarium.</title>
        <authorList>
            <person name="Kim H.-S."/>
            <person name="Busman M."/>
            <person name="Brown D.W."/>
            <person name="Divon H."/>
            <person name="Uhlig S."/>
            <person name="Proctor R.H."/>
        </authorList>
    </citation>
    <scope>NUCLEOTIDE SEQUENCE [LARGE SCALE GENOMIC DNA]</scope>
    <source>
        <strain evidence="4 5">NRRL 13617</strain>
    </source>
</reference>
<keyword evidence="1" id="KW-0539">Nucleus</keyword>
<evidence type="ECO:0000256" key="1">
    <source>
        <dbReference type="ARBA" id="ARBA00023242"/>
    </source>
</evidence>
<dbReference type="GO" id="GO:0006351">
    <property type="term" value="P:DNA-templated transcription"/>
    <property type="evidence" value="ECO:0007669"/>
    <property type="project" value="InterPro"/>
</dbReference>
<sequence>MRLWTGNLDQQSDTLRQPTLNSAGGGVSSPRASAILEASPQRSVESSDLLPVTAAGGSPVEADRLEGGSLFDLERMPFAQELDLASDMSWDLNVPFLPLFPVFIVDDASDFMLELDQLDLKSIEFSYQRVSEPGLSSLFLEQLGPLQAKCGAVQALLRGPGLEVPEDVVTRSIGRDNLPQALQLFSRNFHHHIPILHAPTFNLATASPLLVLAMFTVGACYTDIVHPAKYISAMAIRVWLNLEKQ</sequence>
<proteinExistence type="predicted"/>
<evidence type="ECO:0000259" key="3">
    <source>
        <dbReference type="Pfam" id="PF04082"/>
    </source>
</evidence>
<name>A0A8H5IJK6_9HYPO</name>
<dbReference type="AlphaFoldDB" id="A0A8H5IJK6"/>
<feature type="domain" description="Xylanolytic transcriptional activator regulatory" evidence="3">
    <location>
        <begin position="182"/>
        <end position="224"/>
    </location>
</feature>
<accession>A0A8H5IJK6</accession>
<dbReference type="GO" id="GO:0008270">
    <property type="term" value="F:zinc ion binding"/>
    <property type="evidence" value="ECO:0007669"/>
    <property type="project" value="InterPro"/>
</dbReference>
<dbReference type="OrthoDB" id="5104210at2759"/>
<evidence type="ECO:0000313" key="4">
    <source>
        <dbReference type="EMBL" id="KAF5538069.1"/>
    </source>
</evidence>
<evidence type="ECO:0000256" key="2">
    <source>
        <dbReference type="SAM" id="MobiDB-lite"/>
    </source>
</evidence>
<feature type="region of interest" description="Disordered" evidence="2">
    <location>
        <begin position="1"/>
        <end position="29"/>
    </location>
</feature>
<feature type="compositionally biased region" description="Polar residues" evidence="2">
    <location>
        <begin position="7"/>
        <end position="22"/>
    </location>
</feature>
<evidence type="ECO:0000313" key="5">
    <source>
        <dbReference type="Proteomes" id="UP000582016"/>
    </source>
</evidence>